<sequence>MADLTLNWGALGPFGTQVTDTGGISATVDTGGVAVDITYNELAPGTQAFTFSADGYVAAGEGINPNSHLKLFGDNTLGASDTSTVSFDFRSTSTGLYTDSVQDLTFRLNDVDAGADGDRAAGGTGFRGYRHGHGL</sequence>
<accession>A0AAW9SCR6</accession>
<dbReference type="Proteomes" id="UP001428774">
    <property type="component" value="Unassembled WGS sequence"/>
</dbReference>
<gene>
    <name evidence="1" type="ORF">ABFB10_18190</name>
</gene>
<comment type="caution">
    <text evidence="1">The sequence shown here is derived from an EMBL/GenBank/DDBJ whole genome shotgun (WGS) entry which is preliminary data.</text>
</comment>
<proteinExistence type="predicted"/>
<name>A0AAW9SCR6_9RHOB</name>
<protein>
    <submittedName>
        <fullName evidence="1">Uncharacterized protein</fullName>
    </submittedName>
</protein>
<keyword evidence="2" id="KW-1185">Reference proteome</keyword>
<dbReference type="AlphaFoldDB" id="A0AAW9SCR6"/>
<organism evidence="1 2">
    <name type="scientific">Ponticoccus litoralis</name>
    <dbReference type="NCBI Taxonomy" id="422297"/>
    <lineage>
        <taxon>Bacteria</taxon>
        <taxon>Pseudomonadati</taxon>
        <taxon>Pseudomonadota</taxon>
        <taxon>Alphaproteobacteria</taxon>
        <taxon>Rhodobacterales</taxon>
        <taxon>Roseobacteraceae</taxon>
        <taxon>Ponticoccus</taxon>
    </lineage>
</organism>
<dbReference type="RefSeq" id="WP_347167570.1">
    <property type="nucleotide sequence ID" value="NZ_JBDNCH010000002.1"/>
</dbReference>
<reference evidence="1 2" key="1">
    <citation type="submission" date="2024-05" db="EMBL/GenBank/DDBJ databases">
        <title>Genome sequence of Ponticoccus litoralis KCCM 90028.</title>
        <authorList>
            <person name="Kim J.M."/>
            <person name="Lee J.K."/>
            <person name="Choi B.J."/>
            <person name="Bayburt H."/>
            <person name="Baek J.H."/>
            <person name="Jeon C.O."/>
        </authorList>
    </citation>
    <scope>NUCLEOTIDE SEQUENCE [LARGE SCALE GENOMIC DNA]</scope>
    <source>
        <strain evidence="1 2">KCCM 90028</strain>
    </source>
</reference>
<evidence type="ECO:0000313" key="1">
    <source>
        <dbReference type="EMBL" id="MEN9062621.1"/>
    </source>
</evidence>
<dbReference type="EMBL" id="JBDNCH010000002">
    <property type="protein sequence ID" value="MEN9062621.1"/>
    <property type="molecule type" value="Genomic_DNA"/>
</dbReference>
<evidence type="ECO:0000313" key="2">
    <source>
        <dbReference type="Proteomes" id="UP001428774"/>
    </source>
</evidence>